<sequence length="74" mass="7975">MKKNNPHPPGAEHELIDLELNCFVCHGRLYAPLADARNVVATVNSGGTALLLCPYCGQGNVIRLRRPPDSVPSP</sequence>
<evidence type="ECO:0000313" key="1">
    <source>
        <dbReference type="EMBL" id="GCE32076.1"/>
    </source>
</evidence>
<proteinExistence type="predicted"/>
<reference evidence="2" key="1">
    <citation type="submission" date="2018-12" db="EMBL/GenBank/DDBJ databases">
        <title>Tengunoibacter tsumagoiensis gen. nov., sp. nov., Dictyobacter kobayashii sp. nov., D. alpinus sp. nov., and D. joshuensis sp. nov. and description of Dictyobacteraceae fam. nov. within the order Ktedonobacterales isolated from Tengu-no-mugimeshi.</title>
        <authorList>
            <person name="Wang C.M."/>
            <person name="Zheng Y."/>
            <person name="Sakai Y."/>
            <person name="Toyoda A."/>
            <person name="Minakuchi Y."/>
            <person name="Abe K."/>
            <person name="Yokota A."/>
            <person name="Yabe S."/>
        </authorList>
    </citation>
    <scope>NUCLEOTIDE SEQUENCE [LARGE SCALE GENOMIC DNA]</scope>
    <source>
        <strain evidence="2">Uno16</strain>
    </source>
</reference>
<evidence type="ECO:0000313" key="2">
    <source>
        <dbReference type="Proteomes" id="UP000287171"/>
    </source>
</evidence>
<organism evidence="1 2">
    <name type="scientific">Dictyobacter alpinus</name>
    <dbReference type="NCBI Taxonomy" id="2014873"/>
    <lineage>
        <taxon>Bacteria</taxon>
        <taxon>Bacillati</taxon>
        <taxon>Chloroflexota</taxon>
        <taxon>Ktedonobacteria</taxon>
        <taxon>Ktedonobacterales</taxon>
        <taxon>Dictyobacteraceae</taxon>
        <taxon>Dictyobacter</taxon>
    </lineage>
</organism>
<dbReference type="AlphaFoldDB" id="A0A402BL74"/>
<protein>
    <submittedName>
        <fullName evidence="1">Uncharacterized protein</fullName>
    </submittedName>
</protein>
<dbReference type="EMBL" id="BIFT01000003">
    <property type="protein sequence ID" value="GCE32076.1"/>
    <property type="molecule type" value="Genomic_DNA"/>
</dbReference>
<accession>A0A402BL74</accession>
<dbReference type="Proteomes" id="UP000287171">
    <property type="component" value="Unassembled WGS sequence"/>
</dbReference>
<comment type="caution">
    <text evidence="1">The sequence shown here is derived from an EMBL/GenBank/DDBJ whole genome shotgun (WGS) entry which is preliminary data.</text>
</comment>
<keyword evidence="2" id="KW-1185">Reference proteome</keyword>
<name>A0A402BL74_9CHLR</name>
<gene>
    <name evidence="1" type="ORF">KDA_75600</name>
</gene>
<dbReference type="RefSeq" id="WP_126632080.1">
    <property type="nucleotide sequence ID" value="NZ_BIFT01000003.1"/>
</dbReference>